<dbReference type="Gene3D" id="3.30.200.20">
    <property type="entry name" value="Phosphorylase Kinase, domain 1"/>
    <property type="match status" value="1"/>
</dbReference>
<keyword evidence="8" id="KW-1185">Reference proteome</keyword>
<dbReference type="CDD" id="cd14014">
    <property type="entry name" value="STKc_PknB_like"/>
    <property type="match status" value="1"/>
</dbReference>
<gene>
    <name evidence="7" type="ordered locus">Sinac_1628</name>
</gene>
<dbReference type="SMART" id="SM00220">
    <property type="entry name" value="S_TKc"/>
    <property type="match status" value="1"/>
</dbReference>
<keyword evidence="4 5" id="KW-0067">ATP-binding</keyword>
<dbReference type="InterPro" id="IPR008271">
    <property type="entry name" value="Ser/Thr_kinase_AS"/>
</dbReference>
<evidence type="ECO:0000256" key="3">
    <source>
        <dbReference type="ARBA" id="ARBA00022777"/>
    </source>
</evidence>
<keyword evidence="2 5" id="KW-0547">Nucleotide-binding</keyword>
<evidence type="ECO:0000313" key="7">
    <source>
        <dbReference type="EMBL" id="AGA26007.1"/>
    </source>
</evidence>
<protein>
    <submittedName>
        <fullName evidence="7">Serine/threonine protein kinase</fullName>
    </submittedName>
</protein>
<dbReference type="eggNOG" id="COG0515">
    <property type="taxonomic scope" value="Bacteria"/>
</dbReference>
<dbReference type="Gene3D" id="1.10.510.10">
    <property type="entry name" value="Transferase(Phosphotransferase) domain 1"/>
    <property type="match status" value="1"/>
</dbReference>
<accession>L0D9T8</accession>
<dbReference type="Pfam" id="PF00069">
    <property type="entry name" value="Pkinase"/>
    <property type="match status" value="1"/>
</dbReference>
<dbReference type="PANTHER" id="PTHR43289:SF6">
    <property type="entry name" value="SERINE_THREONINE-PROTEIN KINASE NEKL-3"/>
    <property type="match status" value="1"/>
</dbReference>
<reference evidence="7 8" key="1">
    <citation type="submission" date="2012-02" db="EMBL/GenBank/DDBJ databases">
        <title>Complete sequence of chromosome of Singulisphaera acidiphila DSM 18658.</title>
        <authorList>
            <consortium name="US DOE Joint Genome Institute (JGI-PGF)"/>
            <person name="Lucas S."/>
            <person name="Copeland A."/>
            <person name="Lapidus A."/>
            <person name="Glavina del Rio T."/>
            <person name="Dalin E."/>
            <person name="Tice H."/>
            <person name="Bruce D."/>
            <person name="Goodwin L."/>
            <person name="Pitluck S."/>
            <person name="Peters L."/>
            <person name="Ovchinnikova G."/>
            <person name="Chertkov O."/>
            <person name="Kyrpides N."/>
            <person name="Mavromatis K."/>
            <person name="Ivanova N."/>
            <person name="Brettin T."/>
            <person name="Detter J.C."/>
            <person name="Han C."/>
            <person name="Larimer F."/>
            <person name="Land M."/>
            <person name="Hauser L."/>
            <person name="Markowitz V."/>
            <person name="Cheng J.-F."/>
            <person name="Hugenholtz P."/>
            <person name="Woyke T."/>
            <person name="Wu D."/>
            <person name="Tindall B."/>
            <person name="Pomrenke H."/>
            <person name="Brambilla E."/>
            <person name="Klenk H.-P."/>
            <person name="Eisen J.A."/>
        </authorList>
    </citation>
    <scope>NUCLEOTIDE SEQUENCE [LARGE SCALE GENOMIC DNA]</scope>
    <source>
        <strain evidence="8">ATCC BAA-1392 / DSM 18658 / VKM B-2454 / MOB10</strain>
    </source>
</reference>
<dbReference type="InterPro" id="IPR011009">
    <property type="entry name" value="Kinase-like_dom_sf"/>
</dbReference>
<sequence>MKTGTGRCPSCDEPISEGTLVHRCSVRGDMTILDDRFGAPNLKPDLLGETVAYQGNVLLQANDSGSSLPDEFDDGFPAVDDLIDQTLGQYKLESVVGHGSMGRVYRAEHLGLARSCAIKVMNPGLVAKQPQIRERFWAEARAVANLLHPHVVTIHNLGSDRGYHFIEMEYVAGGLSLSESLIREGPFDSVRASTLVRQVVLALGAAHQSGMVHRDVKPSNVLLTAAGDAKLADFGLVRRISELERAGVPVAGTPTYMAPELFAGIPASHRSDIYAVGVMYYYLISARLPFVSDQMGELISLHRFGRVPDVRSIIPTVSDHVLEILKRCLAKHPDDRYQSAEDLADDLQIAVYNLRETEALVRESVEGLHCFIQGGRDNYRILFELPNDRLQEVYLEVSQGDQGQRILSVFSVCGPGDPKHYEFALKLNDKLTYGSLSIRNVNGQPMFVMTRAFARDLVCAADVRAALLEIARRADHVEMQLTNADLY</sequence>
<dbReference type="SUPFAM" id="SSF56112">
    <property type="entry name" value="Protein kinase-like (PK-like)"/>
    <property type="match status" value="1"/>
</dbReference>
<feature type="binding site" evidence="5">
    <location>
        <position position="128"/>
    </location>
    <ligand>
        <name>ATP</name>
        <dbReference type="ChEBI" id="CHEBI:30616"/>
    </ligand>
</feature>
<keyword evidence="1" id="KW-0808">Transferase</keyword>
<dbReference type="PROSITE" id="PS00107">
    <property type="entry name" value="PROTEIN_KINASE_ATP"/>
    <property type="match status" value="1"/>
</dbReference>
<dbReference type="HOGENOM" id="CLU_037620_0_0_0"/>
<dbReference type="KEGG" id="saci:Sinac_1628"/>
<feature type="domain" description="Protein kinase" evidence="6">
    <location>
        <begin position="90"/>
        <end position="351"/>
    </location>
</feature>
<keyword evidence="3 7" id="KW-0418">Kinase</keyword>
<evidence type="ECO:0000256" key="4">
    <source>
        <dbReference type="ARBA" id="ARBA00022840"/>
    </source>
</evidence>
<evidence type="ECO:0000256" key="1">
    <source>
        <dbReference type="ARBA" id="ARBA00022679"/>
    </source>
</evidence>
<dbReference type="InterPro" id="IPR000719">
    <property type="entry name" value="Prot_kinase_dom"/>
</dbReference>
<dbReference type="GO" id="GO:0004674">
    <property type="term" value="F:protein serine/threonine kinase activity"/>
    <property type="evidence" value="ECO:0007669"/>
    <property type="project" value="UniProtKB-KW"/>
</dbReference>
<proteinExistence type="predicted"/>
<dbReference type="GO" id="GO:0005524">
    <property type="term" value="F:ATP binding"/>
    <property type="evidence" value="ECO:0007669"/>
    <property type="project" value="UniProtKB-UniRule"/>
</dbReference>
<evidence type="ECO:0000259" key="6">
    <source>
        <dbReference type="PROSITE" id="PS50011"/>
    </source>
</evidence>
<dbReference type="InterPro" id="IPR017441">
    <property type="entry name" value="Protein_kinase_ATP_BS"/>
</dbReference>
<dbReference type="PANTHER" id="PTHR43289">
    <property type="entry name" value="MITOGEN-ACTIVATED PROTEIN KINASE KINASE KINASE 20-RELATED"/>
    <property type="match status" value="1"/>
</dbReference>
<evidence type="ECO:0000313" key="8">
    <source>
        <dbReference type="Proteomes" id="UP000010798"/>
    </source>
</evidence>
<evidence type="ECO:0000256" key="2">
    <source>
        <dbReference type="ARBA" id="ARBA00022741"/>
    </source>
</evidence>
<evidence type="ECO:0000256" key="5">
    <source>
        <dbReference type="PROSITE-ProRule" id="PRU10141"/>
    </source>
</evidence>
<keyword evidence="7" id="KW-0723">Serine/threonine-protein kinase</keyword>
<dbReference type="Proteomes" id="UP000010798">
    <property type="component" value="Chromosome"/>
</dbReference>
<dbReference type="EMBL" id="CP003364">
    <property type="protein sequence ID" value="AGA26007.1"/>
    <property type="molecule type" value="Genomic_DNA"/>
</dbReference>
<dbReference type="PROSITE" id="PS50011">
    <property type="entry name" value="PROTEIN_KINASE_DOM"/>
    <property type="match status" value="1"/>
</dbReference>
<dbReference type="PROSITE" id="PS00108">
    <property type="entry name" value="PROTEIN_KINASE_ST"/>
    <property type="match status" value="1"/>
</dbReference>
<dbReference type="STRING" id="886293.Sinac_1628"/>
<name>L0D9T8_SINAD</name>
<dbReference type="RefSeq" id="WP_015245177.1">
    <property type="nucleotide sequence ID" value="NC_019892.1"/>
</dbReference>
<dbReference type="OrthoDB" id="6111975at2"/>
<dbReference type="AlphaFoldDB" id="L0D9T8"/>
<organism evidence="7 8">
    <name type="scientific">Singulisphaera acidiphila (strain ATCC BAA-1392 / DSM 18658 / VKM B-2454 / MOB10)</name>
    <dbReference type="NCBI Taxonomy" id="886293"/>
    <lineage>
        <taxon>Bacteria</taxon>
        <taxon>Pseudomonadati</taxon>
        <taxon>Planctomycetota</taxon>
        <taxon>Planctomycetia</taxon>
        <taxon>Isosphaerales</taxon>
        <taxon>Isosphaeraceae</taxon>
        <taxon>Singulisphaera</taxon>
    </lineage>
</organism>